<dbReference type="EMBL" id="CAKOGP040000779">
    <property type="protein sequence ID" value="CAJ1938974.1"/>
    <property type="molecule type" value="Genomic_DNA"/>
</dbReference>
<gene>
    <name evidence="9" type="ORF">CYCCA115_LOCUS6361</name>
</gene>
<dbReference type="GO" id="GO:0006611">
    <property type="term" value="P:protein export from nucleus"/>
    <property type="evidence" value="ECO:0007669"/>
    <property type="project" value="TreeGrafter"/>
</dbReference>
<evidence type="ECO:0000256" key="5">
    <source>
        <dbReference type="ARBA" id="ARBA00022490"/>
    </source>
</evidence>
<keyword evidence="10" id="KW-1185">Reference proteome</keyword>
<dbReference type="Proteomes" id="UP001295423">
    <property type="component" value="Unassembled WGS sequence"/>
</dbReference>
<evidence type="ECO:0000256" key="6">
    <source>
        <dbReference type="ARBA" id="ARBA00022927"/>
    </source>
</evidence>
<organism evidence="9 10">
    <name type="scientific">Cylindrotheca closterium</name>
    <dbReference type="NCBI Taxonomy" id="2856"/>
    <lineage>
        <taxon>Eukaryota</taxon>
        <taxon>Sar</taxon>
        <taxon>Stramenopiles</taxon>
        <taxon>Ochrophyta</taxon>
        <taxon>Bacillariophyta</taxon>
        <taxon>Bacillariophyceae</taxon>
        <taxon>Bacillariophycidae</taxon>
        <taxon>Bacillariales</taxon>
        <taxon>Bacillariaceae</taxon>
        <taxon>Cylindrotheca</taxon>
    </lineage>
</organism>
<evidence type="ECO:0000256" key="7">
    <source>
        <dbReference type="ARBA" id="ARBA00023242"/>
    </source>
</evidence>
<accession>A0AAD2CRW6</accession>
<evidence type="ECO:0000313" key="9">
    <source>
        <dbReference type="EMBL" id="CAJ1938974.1"/>
    </source>
</evidence>
<dbReference type="GO" id="GO:0005737">
    <property type="term" value="C:cytoplasm"/>
    <property type="evidence" value="ECO:0007669"/>
    <property type="project" value="UniProtKB-SubCell"/>
</dbReference>
<protein>
    <recommendedName>
        <fullName evidence="11">Exportin-1 C-terminal domain-containing protein</fullName>
    </recommendedName>
</protein>
<evidence type="ECO:0000256" key="4">
    <source>
        <dbReference type="ARBA" id="ARBA00022448"/>
    </source>
</evidence>
<reference evidence="9" key="1">
    <citation type="submission" date="2023-08" db="EMBL/GenBank/DDBJ databases">
        <authorList>
            <person name="Audoor S."/>
            <person name="Bilcke G."/>
        </authorList>
    </citation>
    <scope>NUCLEOTIDE SEQUENCE</scope>
</reference>
<dbReference type="PANTHER" id="PTHR12596">
    <property type="entry name" value="EXPORTIN 4,7-RELATED"/>
    <property type="match status" value="1"/>
</dbReference>
<dbReference type="GO" id="GO:0005643">
    <property type="term" value="C:nuclear pore"/>
    <property type="evidence" value="ECO:0007669"/>
    <property type="project" value="TreeGrafter"/>
</dbReference>
<keyword evidence="4" id="KW-0813">Transport</keyword>
<evidence type="ECO:0000256" key="2">
    <source>
        <dbReference type="ARBA" id="ARBA00004496"/>
    </source>
</evidence>
<dbReference type="PANTHER" id="PTHR12596:SF1">
    <property type="entry name" value="EXPORTIN-4"/>
    <property type="match status" value="1"/>
</dbReference>
<evidence type="ECO:0000256" key="1">
    <source>
        <dbReference type="ARBA" id="ARBA00004123"/>
    </source>
</evidence>
<dbReference type="InterPro" id="IPR011989">
    <property type="entry name" value="ARM-like"/>
</dbReference>
<evidence type="ECO:0000256" key="3">
    <source>
        <dbReference type="ARBA" id="ARBA00009466"/>
    </source>
</evidence>
<name>A0AAD2CRW6_9STRA</name>
<proteinExistence type="inferred from homology"/>
<keyword evidence="6" id="KW-0653">Protein transport</keyword>
<evidence type="ECO:0008006" key="11">
    <source>
        <dbReference type="Google" id="ProtNLM"/>
    </source>
</evidence>
<feature type="coiled-coil region" evidence="8">
    <location>
        <begin position="322"/>
        <end position="349"/>
    </location>
</feature>
<dbReference type="AlphaFoldDB" id="A0AAD2CRW6"/>
<dbReference type="GO" id="GO:0005049">
    <property type="term" value="F:nuclear export signal receptor activity"/>
    <property type="evidence" value="ECO:0007669"/>
    <property type="project" value="InterPro"/>
</dbReference>
<keyword evidence="7" id="KW-0539">Nucleus</keyword>
<comment type="subcellular location">
    <subcellularLocation>
        <location evidence="2">Cytoplasm</location>
    </subcellularLocation>
    <subcellularLocation>
        <location evidence="1">Nucleus</location>
    </subcellularLocation>
</comment>
<keyword evidence="5" id="KW-0963">Cytoplasm</keyword>
<dbReference type="InterPro" id="IPR044189">
    <property type="entry name" value="XPO4/7-like"/>
</dbReference>
<keyword evidence="8" id="KW-0175">Coiled coil</keyword>
<sequence length="1021" mass="113570">MLEASTFLSTLIGEFAGKSSSNYSMALEFHKRAHMDFGSDWLDQSLQMCMQALSQIVNYCTSIYNSSAPAPSLDKLQTELATSVVQLTIDIIGWDFIDAWDSSIMGMSVLARTVIRPPDTWREYLMHPEFIKAVFHLHHLVVHTQGQQVLGHSLRQLLLLLASVHGPMFKSIDERKAFANFLMEGVLGLLSDATSAAAQESSSLLDTFAMISRLIVNYKMSILIQLPQMNQLFTNMAMIGKHLLQENLKECESVHGDVECMEHREWREEALTLLLEGIVLVCGDPCLLYSGDEAQRTAASAALASTLGPLYAEFIHCRTGMARLEEQYLTAHETELDELKEEIFAVDLEEEMASLSNVGRLNLGAALACLSASFQKIVPQLQALWNGAAGGVSPEAAGLLEESRLLTMYIGHLLTDDNEGESPQVPDFVVNACERDPSVTNSIVQAVSTLNQFAQFQVTKIAANPSDLRLSPLLAKSFLWFLNRWAPAYILPLGYSELTNKSPILAAWSSAEKIQEAVYFCLTLSLHYHCYWPHEGQVQESATALLFSLAKRCTKMRLAMVSSPSFQQLCQFHCVTSGIRHSAPPEEVEATVQAKAGGANLSLDMLRGYQRLPYDIKSKIVTGLIVACSEKDDAQSNAMLNEIFKAIHDVFSSLVHVLSTRQATPDQVDAKEMTSLCVELYGGVARTGEMVEPNRIPKFLTPSLSHLSGLMAFYANDLIICEGLLRFFRDYAEQFIAILDPEDCLALFQSSADLLKAYSSVHCASTRVIKNDVEEEQNYTDVLCAIQLLIQLGTKDFLDVGKDGAINSSQVTEMIFFGLQQILPLMTRGLLQFPTLCKQYFSLVGFMMETYPDEVGQLPFELFDALLESLLFGMSYHDPSVAKASFYGISGILKEQIQNKVLDMHLSSPQGPALIEKCSRRLLMDVVFQNIIWDRIEATGAALLSLAALDLNRFAAVVQSIAQQMPAENQQRLSHSFQVLLKPEILAKAGSPGYEGRQNRIRFRKDFEDFCNEIHSFLLMR</sequence>
<comment type="similarity">
    <text evidence="3">Belongs to the exportin family.</text>
</comment>
<dbReference type="Gene3D" id="1.25.10.10">
    <property type="entry name" value="Leucine-rich Repeat Variant"/>
    <property type="match status" value="1"/>
</dbReference>
<evidence type="ECO:0000256" key="8">
    <source>
        <dbReference type="SAM" id="Coils"/>
    </source>
</evidence>
<comment type="caution">
    <text evidence="9">The sequence shown here is derived from an EMBL/GenBank/DDBJ whole genome shotgun (WGS) entry which is preliminary data.</text>
</comment>
<evidence type="ECO:0000313" key="10">
    <source>
        <dbReference type="Proteomes" id="UP001295423"/>
    </source>
</evidence>